<dbReference type="RefSeq" id="WP_105056516.1">
    <property type="nucleotide sequence ID" value="NZ_CAWNRT010000002.1"/>
</dbReference>
<dbReference type="CDD" id="cd00009">
    <property type="entry name" value="AAA"/>
    <property type="match status" value="1"/>
</dbReference>
<protein>
    <submittedName>
        <fullName evidence="8">ClpV1 family T6SS ATPase</fullName>
    </submittedName>
</protein>
<dbReference type="SMART" id="SM01086">
    <property type="entry name" value="ClpB_D2-small"/>
    <property type="match status" value="1"/>
</dbReference>
<dbReference type="Pfam" id="PF00004">
    <property type="entry name" value="AAA"/>
    <property type="match status" value="1"/>
</dbReference>
<feature type="domain" description="AAA+ ATPase" evidence="6">
    <location>
        <begin position="222"/>
        <end position="367"/>
    </location>
</feature>
<evidence type="ECO:0000313" key="8">
    <source>
        <dbReference type="EMBL" id="PQJ85164.1"/>
    </source>
</evidence>
<reference evidence="8 9" key="1">
    <citation type="submission" date="2016-12" db="EMBL/GenBank/DDBJ databases">
        <title>Diversity of luminous bacteria.</title>
        <authorList>
            <person name="Yoshizawa S."/>
            <person name="Kogure K."/>
        </authorList>
    </citation>
    <scope>NUCLEOTIDE SEQUENCE [LARGE SCALE GENOMIC DNA]</scope>
    <source>
        <strain evidence="8 9">ATCC 33715</strain>
    </source>
</reference>
<dbReference type="Gene3D" id="3.40.50.300">
    <property type="entry name" value="P-loop containing nucleotide triphosphate hydrolases"/>
    <property type="match status" value="3"/>
</dbReference>
<keyword evidence="5" id="KW-0143">Chaperone</keyword>
<dbReference type="Pfam" id="PF10431">
    <property type="entry name" value="ClpB_D2-small"/>
    <property type="match status" value="1"/>
</dbReference>
<dbReference type="SUPFAM" id="SSF81923">
    <property type="entry name" value="Double Clp-N motif"/>
    <property type="match status" value="1"/>
</dbReference>
<sequence>MINIELQSLVKRLTPDMKASLESAAGECVQRNHFSIELEHWFVQLLQQPMMGWKKAVEQAGMASESVLEQLNNYLATLPRGNDSAPSLSPQLVELLKDAWMIASLNHAQLSMNEFHVLIVLKQRIEQGAYNGALSTWIKSLSSEWLSRQSIATTTATQFSSTSVLSDQSQGMVGSDEESMSTPALDKYSQNLTQAARNGDLDPISGRGNEIRKAIDILCRRRQNSPILVGDPGVGKTAIVEGLAQQIVDGNVPPALANVELRSLDLSLLQAGASIKGEFENRLKDVINEIKQSPTPIIMFIDEAHTLIGAGGAAGQNDAANILKPALARGEFRSIAATTWAEYKQYFESDAALTRRFQVVSIDEPSEDDAIHMLSGVKKSLEKHHNVKVMQEAINAAVLLSIRYLPERKLPDKAISLLDTVCSRIGLSQSATPRQLEVVAEQISYVENEIATLNHEAALWSIDDGRLVQVQQRLVALQEQHQEIGQCWEQEKILAAEIISLQTRLDEQFLNGDDLSESDEKALLATKMEELHAIQGEQPLVLPQVNQQTVAEVISLWTGIPVGNMLKEEVERLMHLEDHIGERVIGQVAPIAEISQAIRMSRAGLTDPRKPVGVFLMCGPSGVGKTETALALTDLLYGGERNITTINMTEFKEEHKVSMLLGSPAGYVGYGKGGVLTEAVRKNPYSVLLLDEMEKAHPGVHDIFYQIFDKGSISDSEGREIDFRNTIIIMTSNAADSAVVNGCADGRPSIPTLTSAIFPELQSFFKPAFLGRTTIVPYFPLNDEEMSKIAQLSLRRIEKRVKQHYNATFDYEAQVIELLVSMNQSPETGARAIEQLINRQLMPELANQCIVRMSQSQSISEVLLTVNDNKFQIDIA</sequence>
<dbReference type="InterPro" id="IPR017729">
    <property type="entry name" value="ATPase_T6SS_ClpV1"/>
</dbReference>
<dbReference type="Pfam" id="PF07724">
    <property type="entry name" value="AAA_2"/>
    <property type="match status" value="1"/>
</dbReference>
<evidence type="ECO:0000259" key="6">
    <source>
        <dbReference type="SMART" id="SM00382"/>
    </source>
</evidence>
<proteinExistence type="inferred from homology"/>
<dbReference type="Proteomes" id="UP000239263">
    <property type="component" value="Unassembled WGS sequence"/>
</dbReference>
<dbReference type="Pfam" id="PF02861">
    <property type="entry name" value="Clp_N"/>
    <property type="match status" value="1"/>
</dbReference>
<evidence type="ECO:0000256" key="5">
    <source>
        <dbReference type="ARBA" id="ARBA00023186"/>
    </source>
</evidence>
<keyword evidence="2" id="KW-0677">Repeat</keyword>
<dbReference type="InterPro" id="IPR019489">
    <property type="entry name" value="Clp_ATPase_C"/>
</dbReference>
<dbReference type="Gene3D" id="1.10.1780.10">
    <property type="entry name" value="Clp, N-terminal domain"/>
    <property type="match status" value="1"/>
</dbReference>
<dbReference type="NCBIfam" id="TIGR03345">
    <property type="entry name" value="VI_ClpV1"/>
    <property type="match status" value="1"/>
</dbReference>
<dbReference type="InterPro" id="IPR003593">
    <property type="entry name" value="AAA+_ATPase"/>
</dbReference>
<dbReference type="InterPro" id="IPR001270">
    <property type="entry name" value="ClpA/B"/>
</dbReference>
<dbReference type="GO" id="GO:0034605">
    <property type="term" value="P:cellular response to heat"/>
    <property type="evidence" value="ECO:0007669"/>
    <property type="project" value="TreeGrafter"/>
</dbReference>
<dbReference type="Pfam" id="PF17871">
    <property type="entry name" value="AAA_lid_9"/>
    <property type="match status" value="1"/>
</dbReference>
<dbReference type="PANTHER" id="PTHR11638">
    <property type="entry name" value="ATP-DEPENDENT CLP PROTEASE"/>
    <property type="match status" value="1"/>
</dbReference>
<dbReference type="GO" id="GO:0005524">
    <property type="term" value="F:ATP binding"/>
    <property type="evidence" value="ECO:0007669"/>
    <property type="project" value="UniProtKB-KW"/>
</dbReference>
<feature type="domain" description="AAA+ ATPase" evidence="6">
    <location>
        <begin position="611"/>
        <end position="768"/>
    </location>
</feature>
<evidence type="ECO:0000256" key="2">
    <source>
        <dbReference type="ARBA" id="ARBA00022737"/>
    </source>
</evidence>
<evidence type="ECO:0000313" key="9">
    <source>
        <dbReference type="Proteomes" id="UP000239263"/>
    </source>
</evidence>
<evidence type="ECO:0000259" key="7">
    <source>
        <dbReference type="SMART" id="SM01086"/>
    </source>
</evidence>
<dbReference type="Gene3D" id="1.10.8.60">
    <property type="match status" value="1"/>
</dbReference>
<accession>A0A2S7X4I6</accession>
<dbReference type="EMBL" id="MSCO01000002">
    <property type="protein sequence ID" value="PQJ85164.1"/>
    <property type="molecule type" value="Genomic_DNA"/>
</dbReference>
<dbReference type="InterPro" id="IPR027417">
    <property type="entry name" value="P-loop_NTPase"/>
</dbReference>
<dbReference type="InterPro" id="IPR018368">
    <property type="entry name" value="ClpA/B_CS1"/>
</dbReference>
<dbReference type="PROSITE" id="PS00870">
    <property type="entry name" value="CLPAB_1"/>
    <property type="match status" value="1"/>
</dbReference>
<dbReference type="InterPro" id="IPR004176">
    <property type="entry name" value="Clp_R_N"/>
</dbReference>
<dbReference type="SUPFAM" id="SSF52540">
    <property type="entry name" value="P-loop containing nucleoside triphosphate hydrolases"/>
    <property type="match status" value="2"/>
</dbReference>
<evidence type="ECO:0000256" key="3">
    <source>
        <dbReference type="ARBA" id="ARBA00022741"/>
    </source>
</evidence>
<comment type="similarity">
    <text evidence="1">Belongs to the ClpA/ClpB family.</text>
</comment>
<gene>
    <name evidence="8" type="ORF">BTO22_17020</name>
</gene>
<keyword evidence="3" id="KW-0547">Nucleotide-binding</keyword>
<dbReference type="PRINTS" id="PR00300">
    <property type="entry name" value="CLPPROTEASEA"/>
</dbReference>
<dbReference type="InterPro" id="IPR036628">
    <property type="entry name" value="Clp_N_dom_sf"/>
</dbReference>
<comment type="caution">
    <text evidence="8">The sequence shown here is derived from an EMBL/GenBank/DDBJ whole genome shotgun (WGS) entry which is preliminary data.</text>
</comment>
<evidence type="ECO:0000256" key="4">
    <source>
        <dbReference type="ARBA" id="ARBA00022840"/>
    </source>
</evidence>
<organism evidence="8 9">
    <name type="scientific">Aliivibrio sifiae</name>
    <dbReference type="NCBI Taxonomy" id="566293"/>
    <lineage>
        <taxon>Bacteria</taxon>
        <taxon>Pseudomonadati</taxon>
        <taxon>Pseudomonadota</taxon>
        <taxon>Gammaproteobacteria</taxon>
        <taxon>Vibrionales</taxon>
        <taxon>Vibrionaceae</taxon>
        <taxon>Aliivibrio</taxon>
    </lineage>
</organism>
<dbReference type="FunFam" id="3.40.50.300:FF:000025">
    <property type="entry name" value="ATP-dependent Clp protease subunit"/>
    <property type="match status" value="1"/>
</dbReference>
<dbReference type="CDD" id="cd19499">
    <property type="entry name" value="RecA-like_ClpB_Hsp104-like"/>
    <property type="match status" value="1"/>
</dbReference>
<feature type="domain" description="Clp ATPase C-terminal" evidence="7">
    <location>
        <begin position="781"/>
        <end position="873"/>
    </location>
</feature>
<dbReference type="InterPro" id="IPR041546">
    <property type="entry name" value="ClpA/ClpB_AAA_lid"/>
</dbReference>
<dbReference type="GO" id="GO:0005737">
    <property type="term" value="C:cytoplasm"/>
    <property type="evidence" value="ECO:0007669"/>
    <property type="project" value="TreeGrafter"/>
</dbReference>
<dbReference type="GO" id="GO:0016887">
    <property type="term" value="F:ATP hydrolysis activity"/>
    <property type="evidence" value="ECO:0007669"/>
    <property type="project" value="InterPro"/>
</dbReference>
<dbReference type="PANTHER" id="PTHR11638:SF184">
    <property type="entry name" value="ATPASE WITH CHAPERONE ACTIVITY"/>
    <property type="match status" value="1"/>
</dbReference>
<keyword evidence="4" id="KW-0067">ATP-binding</keyword>
<dbReference type="InterPro" id="IPR050130">
    <property type="entry name" value="ClpA_ClpB"/>
</dbReference>
<name>A0A2S7X4I6_9GAMM</name>
<dbReference type="InterPro" id="IPR003959">
    <property type="entry name" value="ATPase_AAA_core"/>
</dbReference>
<dbReference type="OrthoDB" id="9803641at2"/>
<dbReference type="SMART" id="SM00382">
    <property type="entry name" value="AAA"/>
    <property type="match status" value="2"/>
</dbReference>
<dbReference type="AlphaFoldDB" id="A0A2S7X4I6"/>
<evidence type="ECO:0000256" key="1">
    <source>
        <dbReference type="ARBA" id="ARBA00008675"/>
    </source>
</evidence>